<dbReference type="OrthoDB" id="6020543at2759"/>
<proteinExistence type="inferred from homology"/>
<name>A0A8H7BRI6_9FUNG</name>
<dbReference type="GO" id="GO:0008061">
    <property type="term" value="F:chitin binding"/>
    <property type="evidence" value="ECO:0007669"/>
    <property type="project" value="InterPro"/>
</dbReference>
<evidence type="ECO:0000256" key="1">
    <source>
        <dbReference type="ARBA" id="ARBA00000822"/>
    </source>
</evidence>
<evidence type="ECO:0000256" key="10">
    <source>
        <dbReference type="SAM" id="MobiDB-lite"/>
    </source>
</evidence>
<dbReference type="GO" id="GO:0008843">
    <property type="term" value="F:endochitinase activity"/>
    <property type="evidence" value="ECO:0007669"/>
    <property type="project" value="UniProtKB-EC"/>
</dbReference>
<dbReference type="EMBL" id="JABAYA010000037">
    <property type="protein sequence ID" value="KAF7728445.1"/>
    <property type="molecule type" value="Genomic_DNA"/>
</dbReference>
<feature type="region of interest" description="Disordered" evidence="10">
    <location>
        <begin position="276"/>
        <end position="326"/>
    </location>
</feature>
<dbReference type="GO" id="GO:0000272">
    <property type="term" value="P:polysaccharide catabolic process"/>
    <property type="evidence" value="ECO:0007669"/>
    <property type="project" value="UniProtKB-KW"/>
</dbReference>
<evidence type="ECO:0000256" key="2">
    <source>
        <dbReference type="ARBA" id="ARBA00012729"/>
    </source>
</evidence>
<dbReference type="InterPro" id="IPR017853">
    <property type="entry name" value="GH"/>
</dbReference>
<reference evidence="12" key="1">
    <citation type="submission" date="2020-01" db="EMBL/GenBank/DDBJ databases">
        <title>Genome Sequencing of Three Apophysomyces-Like Fungal Strains Confirms a Novel Fungal Genus in the Mucoromycota with divergent Burkholderia-like Endosymbiotic Bacteria.</title>
        <authorList>
            <person name="Stajich J.E."/>
            <person name="Macias A.M."/>
            <person name="Carter-House D."/>
            <person name="Lovett B."/>
            <person name="Kasson L.R."/>
            <person name="Berry K."/>
            <person name="Grigoriev I."/>
            <person name="Chang Y."/>
            <person name="Spatafora J."/>
            <person name="Kasson M.T."/>
        </authorList>
    </citation>
    <scope>NUCLEOTIDE SEQUENCE</scope>
    <source>
        <strain evidence="12">NRRL A-21654</strain>
    </source>
</reference>
<dbReference type="InterPro" id="IPR001223">
    <property type="entry name" value="Glyco_hydro18_cat"/>
</dbReference>
<evidence type="ECO:0000256" key="3">
    <source>
        <dbReference type="ARBA" id="ARBA00022801"/>
    </source>
</evidence>
<evidence type="ECO:0000313" key="13">
    <source>
        <dbReference type="Proteomes" id="UP000605846"/>
    </source>
</evidence>
<comment type="similarity">
    <text evidence="9">Belongs to the glycosyl hydrolase 18 family.</text>
</comment>
<gene>
    <name evidence="12" type="primary">CHT1_3</name>
    <name evidence="12" type="ORF">EC973_006125</name>
</gene>
<dbReference type="GO" id="GO:0006032">
    <property type="term" value="P:chitin catabolic process"/>
    <property type="evidence" value="ECO:0007669"/>
    <property type="project" value="UniProtKB-KW"/>
</dbReference>
<feature type="compositionally biased region" description="Low complexity" evidence="10">
    <location>
        <begin position="281"/>
        <end position="312"/>
    </location>
</feature>
<dbReference type="InterPro" id="IPR005089">
    <property type="entry name" value="CBM19"/>
</dbReference>
<protein>
    <recommendedName>
        <fullName evidence="2">chitinase</fullName>
        <ecNumber evidence="2">3.2.1.14</ecNumber>
    </recommendedName>
</protein>
<evidence type="ECO:0000256" key="6">
    <source>
        <dbReference type="ARBA" id="ARBA00023295"/>
    </source>
</evidence>
<dbReference type="Pfam" id="PF00704">
    <property type="entry name" value="Glyco_hydro_18"/>
    <property type="match status" value="1"/>
</dbReference>
<dbReference type="Pfam" id="PF03427">
    <property type="entry name" value="CBM_19"/>
    <property type="match status" value="1"/>
</dbReference>
<comment type="caution">
    <text evidence="12">The sequence shown here is derived from an EMBL/GenBank/DDBJ whole genome shotgun (WGS) entry which is preliminary data.</text>
</comment>
<accession>A0A8H7BRI6</accession>
<dbReference type="PROSITE" id="PS51910">
    <property type="entry name" value="GH18_2"/>
    <property type="match status" value="1"/>
</dbReference>
<dbReference type="InterPro" id="IPR050542">
    <property type="entry name" value="Glycosyl_Hydrlase18_Chitinase"/>
</dbReference>
<sequence>MLDYPLIVKTIRPMYLPSLFYINSIAFDLANASNNCTGLIEGTQLLNCPQVEEDIKLCQSKGKKILLSMGGATGSYSLDNEQDGATLADDLWATFGNGGGKARPFGGAVIDGFDLDLEGGGSKGYVNFVNKMRDHFASDKSKKYYISAAPQCPFPDAYLGDVLNSASLDIVSIQFYNNYCSVNNKDQFNYAVWDDWARTKSVNKDVKLYVGVPGSPTAASSGYASIDTMKSTIDSLQKQYPSFAGVMMWDASQAYGNRDGSPHYAAAISQILKSNKKYHRSTSTGPGSTSSSTSSKPSTTKNQPSSTSSTPPSSSPSTPPSHGSPCGDAYKLTCSGRSYAECVYGRWVVRPCAGGLVCRDSATLGAQCGYPETRKHRRRSHFRK</sequence>
<dbReference type="AlphaFoldDB" id="A0A8H7BRI6"/>
<dbReference type="EC" id="3.2.1.14" evidence="2"/>
<dbReference type="Proteomes" id="UP000605846">
    <property type="component" value="Unassembled WGS sequence"/>
</dbReference>
<keyword evidence="6 8" id="KW-0326">Glycosidase</keyword>
<keyword evidence="5" id="KW-0119">Carbohydrate metabolism</keyword>
<keyword evidence="7" id="KW-0624">Polysaccharide degradation</keyword>
<dbReference type="PANTHER" id="PTHR45708:SF49">
    <property type="entry name" value="ENDOCHITINASE"/>
    <property type="match status" value="1"/>
</dbReference>
<keyword evidence="3 8" id="KW-0378">Hydrolase</keyword>
<evidence type="ECO:0000256" key="8">
    <source>
        <dbReference type="RuleBase" id="RU000489"/>
    </source>
</evidence>
<evidence type="ECO:0000256" key="7">
    <source>
        <dbReference type="ARBA" id="ARBA00023326"/>
    </source>
</evidence>
<evidence type="ECO:0000256" key="9">
    <source>
        <dbReference type="RuleBase" id="RU004453"/>
    </source>
</evidence>
<dbReference type="SUPFAM" id="SSF51445">
    <property type="entry name" value="(Trans)glycosidases"/>
    <property type="match status" value="1"/>
</dbReference>
<organism evidence="12 13">
    <name type="scientific">Apophysomyces ossiformis</name>
    <dbReference type="NCBI Taxonomy" id="679940"/>
    <lineage>
        <taxon>Eukaryota</taxon>
        <taxon>Fungi</taxon>
        <taxon>Fungi incertae sedis</taxon>
        <taxon>Mucoromycota</taxon>
        <taxon>Mucoromycotina</taxon>
        <taxon>Mucoromycetes</taxon>
        <taxon>Mucorales</taxon>
        <taxon>Mucorineae</taxon>
        <taxon>Mucoraceae</taxon>
        <taxon>Apophysomyces</taxon>
    </lineage>
</organism>
<feature type="domain" description="GH18" evidence="11">
    <location>
        <begin position="1"/>
        <end position="275"/>
    </location>
</feature>
<evidence type="ECO:0000256" key="5">
    <source>
        <dbReference type="ARBA" id="ARBA00023277"/>
    </source>
</evidence>
<dbReference type="PROSITE" id="PS01095">
    <property type="entry name" value="GH18_1"/>
    <property type="match status" value="1"/>
</dbReference>
<keyword evidence="13" id="KW-1185">Reference proteome</keyword>
<evidence type="ECO:0000256" key="4">
    <source>
        <dbReference type="ARBA" id="ARBA00023024"/>
    </source>
</evidence>
<keyword evidence="4" id="KW-0146">Chitin degradation</keyword>
<dbReference type="GO" id="GO:0005576">
    <property type="term" value="C:extracellular region"/>
    <property type="evidence" value="ECO:0007669"/>
    <property type="project" value="TreeGrafter"/>
</dbReference>
<comment type="catalytic activity">
    <reaction evidence="1">
        <text>Random endo-hydrolysis of N-acetyl-beta-D-glucosaminide (1-&gt;4)-beta-linkages in chitin and chitodextrins.</text>
        <dbReference type="EC" id="3.2.1.14"/>
    </reaction>
</comment>
<evidence type="ECO:0000313" key="12">
    <source>
        <dbReference type="EMBL" id="KAF7728445.1"/>
    </source>
</evidence>
<evidence type="ECO:0000259" key="11">
    <source>
        <dbReference type="PROSITE" id="PS51910"/>
    </source>
</evidence>
<dbReference type="Gene3D" id="3.20.20.80">
    <property type="entry name" value="Glycosidases"/>
    <property type="match status" value="1"/>
</dbReference>
<dbReference type="InterPro" id="IPR001579">
    <property type="entry name" value="Glyco_hydro_18_chit_AS"/>
</dbReference>
<dbReference type="PANTHER" id="PTHR45708">
    <property type="entry name" value="ENDOCHITINASE"/>
    <property type="match status" value="1"/>
</dbReference>